<feature type="transmembrane region" description="Helical" evidence="5">
    <location>
        <begin position="123"/>
        <end position="143"/>
    </location>
</feature>
<feature type="domain" description="O-antigen ligase-related" evidence="6">
    <location>
        <begin position="254"/>
        <end position="413"/>
    </location>
</feature>
<feature type="transmembrane region" description="Helical" evidence="5">
    <location>
        <begin position="20"/>
        <end position="37"/>
    </location>
</feature>
<dbReference type="AlphaFoldDB" id="A0A2H0YW93"/>
<protein>
    <recommendedName>
        <fullName evidence="6">O-antigen ligase-related domain-containing protein</fullName>
    </recommendedName>
</protein>
<organism evidence="7 8">
    <name type="scientific">Candidatus Kerfeldbacteria bacterium CG08_land_8_20_14_0_20_40_16</name>
    <dbReference type="NCBI Taxonomy" id="2014244"/>
    <lineage>
        <taxon>Bacteria</taxon>
        <taxon>Candidatus Kerfeldiibacteriota</taxon>
    </lineage>
</organism>
<dbReference type="InterPro" id="IPR007016">
    <property type="entry name" value="O-antigen_ligase-rel_domated"/>
</dbReference>
<feature type="transmembrane region" description="Helical" evidence="5">
    <location>
        <begin position="293"/>
        <end position="316"/>
    </location>
</feature>
<name>A0A2H0YW93_9BACT</name>
<accession>A0A2H0YW93</accession>
<feature type="transmembrane region" description="Helical" evidence="5">
    <location>
        <begin position="462"/>
        <end position="480"/>
    </location>
</feature>
<sequence length="487" mass="55343">MDNILRLKSFGKLEQSKEVIIATLLGLFWVVLFLVYLNFFQTSLIFFFIFLICLAFIIFKVPEAGIHISILSVMVFERWFSLEPLSFFDSAIKIYPLDVVLILTALAVFLNSRFKATVLPKKVSIPLLIFFGAIILWSVLSFFKGGDPNLIGSVVKNTIFYSLMLFIVVWHCRSQAEWKRVLASILIGGLLMIGFVLYGILAGEGLWSSYTPLSTSGTRLLAATHAFFIVFPLYLLITLYAFQKKFLGKADFIVLLIWMIGLIFSLFRNLWVGIALGVILILLFLEKKQIREFIIFFLKILFLAIAFSVVLVWLFYLVTADTSLFDSFTSAVTKRAASLNPFAIQDESARFRLAAWEESWKQFTLSPLLGIGFGKEIEFELSGNEYSIEVRELHNDYVAFALQMGIIGFATFVYFIMSMIKSGIGAVRRVSIELKPYLIAAFAFFCTFLALSAMGTYWETNFFLLFFWLALGLIIASANLKNKSQEI</sequence>
<evidence type="ECO:0000256" key="3">
    <source>
        <dbReference type="ARBA" id="ARBA00022989"/>
    </source>
</evidence>
<comment type="caution">
    <text evidence="7">The sequence shown here is derived from an EMBL/GenBank/DDBJ whole genome shotgun (WGS) entry which is preliminary data.</text>
</comment>
<keyword evidence="3 5" id="KW-1133">Transmembrane helix</keyword>
<proteinExistence type="predicted"/>
<dbReference type="InterPro" id="IPR051533">
    <property type="entry name" value="WaaL-like"/>
</dbReference>
<feature type="transmembrane region" description="Helical" evidence="5">
    <location>
        <begin position="437"/>
        <end position="456"/>
    </location>
</feature>
<feature type="transmembrane region" description="Helical" evidence="5">
    <location>
        <begin position="94"/>
        <end position="111"/>
    </location>
</feature>
<dbReference type="EMBL" id="PEXU01000023">
    <property type="protein sequence ID" value="PIS42750.1"/>
    <property type="molecule type" value="Genomic_DNA"/>
</dbReference>
<evidence type="ECO:0000313" key="7">
    <source>
        <dbReference type="EMBL" id="PIS42750.1"/>
    </source>
</evidence>
<gene>
    <name evidence="7" type="ORF">COT24_02010</name>
</gene>
<feature type="transmembrane region" description="Helical" evidence="5">
    <location>
        <begin position="397"/>
        <end position="416"/>
    </location>
</feature>
<feature type="transmembrane region" description="Helical" evidence="5">
    <location>
        <begin position="246"/>
        <end position="264"/>
    </location>
</feature>
<dbReference type="Proteomes" id="UP000231542">
    <property type="component" value="Unassembled WGS sequence"/>
</dbReference>
<evidence type="ECO:0000313" key="8">
    <source>
        <dbReference type="Proteomes" id="UP000231542"/>
    </source>
</evidence>
<reference evidence="7 8" key="1">
    <citation type="submission" date="2017-09" db="EMBL/GenBank/DDBJ databases">
        <title>Depth-based differentiation of microbial function through sediment-hosted aquifers and enrichment of novel symbionts in the deep terrestrial subsurface.</title>
        <authorList>
            <person name="Probst A.J."/>
            <person name="Ladd B."/>
            <person name="Jarett J.K."/>
            <person name="Geller-Mcgrath D.E."/>
            <person name="Sieber C.M."/>
            <person name="Emerson J.B."/>
            <person name="Anantharaman K."/>
            <person name="Thomas B.C."/>
            <person name="Malmstrom R."/>
            <person name="Stieglmeier M."/>
            <person name="Klingl A."/>
            <person name="Woyke T."/>
            <person name="Ryan C.M."/>
            <person name="Banfield J.F."/>
        </authorList>
    </citation>
    <scope>NUCLEOTIDE SEQUENCE [LARGE SCALE GENOMIC DNA]</scope>
    <source>
        <strain evidence="7">CG08_land_8_20_14_0_20_40_16</strain>
    </source>
</reference>
<evidence type="ECO:0000256" key="2">
    <source>
        <dbReference type="ARBA" id="ARBA00022692"/>
    </source>
</evidence>
<feature type="transmembrane region" description="Helical" evidence="5">
    <location>
        <begin position="270"/>
        <end position="286"/>
    </location>
</feature>
<evidence type="ECO:0000256" key="4">
    <source>
        <dbReference type="ARBA" id="ARBA00023136"/>
    </source>
</evidence>
<feature type="transmembrane region" description="Helical" evidence="5">
    <location>
        <begin position="220"/>
        <end position="239"/>
    </location>
</feature>
<evidence type="ECO:0000256" key="1">
    <source>
        <dbReference type="ARBA" id="ARBA00004141"/>
    </source>
</evidence>
<dbReference type="Pfam" id="PF04932">
    <property type="entry name" value="Wzy_C"/>
    <property type="match status" value="1"/>
</dbReference>
<evidence type="ECO:0000256" key="5">
    <source>
        <dbReference type="SAM" id="Phobius"/>
    </source>
</evidence>
<keyword evidence="2 5" id="KW-0812">Transmembrane</keyword>
<feature type="transmembrane region" description="Helical" evidence="5">
    <location>
        <begin position="181"/>
        <end position="200"/>
    </location>
</feature>
<dbReference type="PANTHER" id="PTHR37422">
    <property type="entry name" value="TEICHURONIC ACID BIOSYNTHESIS PROTEIN TUAE"/>
    <property type="match status" value="1"/>
</dbReference>
<feature type="transmembrane region" description="Helical" evidence="5">
    <location>
        <begin position="43"/>
        <end position="59"/>
    </location>
</feature>
<dbReference type="GO" id="GO:0016020">
    <property type="term" value="C:membrane"/>
    <property type="evidence" value="ECO:0007669"/>
    <property type="project" value="UniProtKB-SubCell"/>
</dbReference>
<comment type="subcellular location">
    <subcellularLocation>
        <location evidence="1">Membrane</location>
        <topology evidence="1">Multi-pass membrane protein</topology>
    </subcellularLocation>
</comment>
<keyword evidence="4 5" id="KW-0472">Membrane</keyword>
<feature type="transmembrane region" description="Helical" evidence="5">
    <location>
        <begin position="149"/>
        <end position="169"/>
    </location>
</feature>
<evidence type="ECO:0000259" key="6">
    <source>
        <dbReference type="Pfam" id="PF04932"/>
    </source>
</evidence>
<dbReference type="PANTHER" id="PTHR37422:SF13">
    <property type="entry name" value="LIPOPOLYSACCHARIDE BIOSYNTHESIS PROTEIN PA4999-RELATED"/>
    <property type="match status" value="1"/>
</dbReference>